<protein>
    <recommendedName>
        <fullName evidence="2">RGS domain-containing protein</fullName>
    </recommendedName>
</protein>
<dbReference type="InterPro" id="IPR016137">
    <property type="entry name" value="RGS"/>
</dbReference>
<name>A0A9P5SF21_9FUNG</name>
<dbReference type="Pfam" id="PF00615">
    <property type="entry name" value="RGS"/>
    <property type="match status" value="1"/>
</dbReference>
<dbReference type="SMART" id="SM00315">
    <property type="entry name" value="RGS"/>
    <property type="match status" value="1"/>
</dbReference>
<dbReference type="Proteomes" id="UP000696485">
    <property type="component" value="Unassembled WGS sequence"/>
</dbReference>
<comment type="caution">
    <text evidence="3">The sequence shown here is derived from an EMBL/GenBank/DDBJ whole genome shotgun (WGS) entry which is preliminary data.</text>
</comment>
<gene>
    <name evidence="3" type="ORF">BG006_000367</name>
</gene>
<dbReference type="InterPro" id="IPR044926">
    <property type="entry name" value="RGS_subdomain_2"/>
</dbReference>
<evidence type="ECO:0000259" key="2">
    <source>
        <dbReference type="PROSITE" id="PS50132"/>
    </source>
</evidence>
<dbReference type="PROSITE" id="PS50132">
    <property type="entry name" value="RGS"/>
    <property type="match status" value="1"/>
</dbReference>
<dbReference type="PANTHER" id="PTHR10845">
    <property type="entry name" value="REGULATOR OF G PROTEIN SIGNALING"/>
    <property type="match status" value="1"/>
</dbReference>
<feature type="domain" description="RGS" evidence="2">
    <location>
        <begin position="86"/>
        <end position="212"/>
    </location>
</feature>
<dbReference type="PRINTS" id="PR01301">
    <property type="entry name" value="RGSPROTEIN"/>
</dbReference>
<sequence length="257" mass="29147">MPTTISLNHTPLHTGPTMHQHSTLSSSPPNFFASSSSQRSERRSVSSFDSRHHSSDEDEDDNPMNAPSLHQVLLNQGRGQYTLDNFGSFLQAQFCYENLGFWLASRQYKLCAQSLYLSIQQTVPMFNLNINTAQYLNESQSNQFAELQLKMRAILETFVLPSSPHELNLSDAIRCRLLRVVTEGNYHPQVLEQARESIMDLMKCSSYPMFLEGIASKRASSNGSTQSQSDSHQDPASWRLKAKQHFKLVSRMLKRTA</sequence>
<dbReference type="CDD" id="cd07440">
    <property type="entry name" value="RGS"/>
    <property type="match status" value="1"/>
</dbReference>
<dbReference type="InterPro" id="IPR036305">
    <property type="entry name" value="RGS_sf"/>
</dbReference>
<feature type="compositionally biased region" description="Basic and acidic residues" evidence="1">
    <location>
        <begin position="39"/>
        <end position="55"/>
    </location>
</feature>
<dbReference type="PANTHER" id="PTHR10845:SF267">
    <property type="entry name" value="REGULATOR OF G PROTEIN SIGNALING DOMAIN PROTEIN (AFU_ORTHOLOGUE AFUA_6G06860)"/>
    <property type="match status" value="1"/>
</dbReference>
<feature type="compositionally biased region" description="Low complexity" evidence="1">
    <location>
        <begin position="220"/>
        <end position="230"/>
    </location>
</feature>
<accession>A0A9P5SF21</accession>
<reference evidence="3" key="1">
    <citation type="journal article" date="2020" name="Fungal Divers.">
        <title>Resolving the Mortierellaceae phylogeny through synthesis of multi-gene phylogenetics and phylogenomics.</title>
        <authorList>
            <person name="Vandepol N."/>
            <person name="Liber J."/>
            <person name="Desiro A."/>
            <person name="Na H."/>
            <person name="Kennedy M."/>
            <person name="Barry K."/>
            <person name="Grigoriev I.V."/>
            <person name="Miller A.N."/>
            <person name="O'Donnell K."/>
            <person name="Stajich J.E."/>
            <person name="Bonito G."/>
        </authorList>
    </citation>
    <scope>NUCLEOTIDE SEQUENCE</scope>
    <source>
        <strain evidence="3">NVP1</strain>
    </source>
</reference>
<organism evidence="3 4">
    <name type="scientific">Podila minutissima</name>
    <dbReference type="NCBI Taxonomy" id="64525"/>
    <lineage>
        <taxon>Eukaryota</taxon>
        <taxon>Fungi</taxon>
        <taxon>Fungi incertae sedis</taxon>
        <taxon>Mucoromycota</taxon>
        <taxon>Mortierellomycotina</taxon>
        <taxon>Mortierellomycetes</taxon>
        <taxon>Mortierellales</taxon>
        <taxon>Mortierellaceae</taxon>
        <taxon>Podila</taxon>
    </lineage>
</organism>
<dbReference type="SUPFAM" id="SSF48097">
    <property type="entry name" value="Regulator of G-protein signaling, RGS"/>
    <property type="match status" value="1"/>
</dbReference>
<evidence type="ECO:0000256" key="1">
    <source>
        <dbReference type="SAM" id="MobiDB-lite"/>
    </source>
</evidence>
<evidence type="ECO:0000313" key="3">
    <source>
        <dbReference type="EMBL" id="KAF9324616.1"/>
    </source>
</evidence>
<keyword evidence="4" id="KW-1185">Reference proteome</keyword>
<feature type="compositionally biased region" description="Polar residues" evidence="1">
    <location>
        <begin position="1"/>
        <end position="24"/>
    </location>
</feature>
<feature type="compositionally biased region" description="Low complexity" evidence="1">
    <location>
        <begin position="25"/>
        <end position="38"/>
    </location>
</feature>
<feature type="region of interest" description="Disordered" evidence="1">
    <location>
        <begin position="1"/>
        <end position="67"/>
    </location>
</feature>
<evidence type="ECO:0000313" key="4">
    <source>
        <dbReference type="Proteomes" id="UP000696485"/>
    </source>
</evidence>
<dbReference type="Gene3D" id="1.10.167.10">
    <property type="entry name" value="Regulator of G-protein Signalling 4, domain 2"/>
    <property type="match status" value="1"/>
</dbReference>
<dbReference type="AlphaFoldDB" id="A0A9P5SF21"/>
<feature type="region of interest" description="Disordered" evidence="1">
    <location>
        <begin position="218"/>
        <end position="237"/>
    </location>
</feature>
<proteinExistence type="predicted"/>
<dbReference type="EMBL" id="JAAAUY010001058">
    <property type="protein sequence ID" value="KAF9324616.1"/>
    <property type="molecule type" value="Genomic_DNA"/>
</dbReference>